<evidence type="ECO:0000259" key="2">
    <source>
        <dbReference type="Pfam" id="PF11800"/>
    </source>
</evidence>
<feature type="domain" description="Plasmid replication protein C C-terminal" evidence="2">
    <location>
        <begin position="282"/>
        <end position="381"/>
    </location>
</feature>
<dbReference type="Proteomes" id="UP000436522">
    <property type="component" value="Unassembled WGS sequence"/>
</dbReference>
<dbReference type="RefSeq" id="WP_159980132.1">
    <property type="nucleotide sequence ID" value="NZ_BLIV01000008.1"/>
</dbReference>
<accession>A0A640VXW7</accession>
<dbReference type="InterPro" id="IPR021760">
    <property type="entry name" value="RepC_C"/>
</dbReference>
<dbReference type="EMBL" id="BLIV01000008">
    <property type="protein sequence ID" value="GFE51931.1"/>
    <property type="molecule type" value="Genomic_DNA"/>
</dbReference>
<dbReference type="InterPro" id="IPR036390">
    <property type="entry name" value="WH_DNA-bd_sf"/>
</dbReference>
<dbReference type="InterPro" id="IPR047611">
    <property type="entry name" value="RepABC_RepC"/>
</dbReference>
<feature type="domain" description="Plasmid replication protein C N-terminal" evidence="1">
    <location>
        <begin position="16"/>
        <end position="179"/>
    </location>
</feature>
<organism evidence="3 4">
    <name type="scientific">Roseobacter cerasinus</name>
    <dbReference type="NCBI Taxonomy" id="2602289"/>
    <lineage>
        <taxon>Bacteria</taxon>
        <taxon>Pseudomonadati</taxon>
        <taxon>Pseudomonadota</taxon>
        <taxon>Alphaproteobacteria</taxon>
        <taxon>Rhodobacterales</taxon>
        <taxon>Roseobacteraceae</taxon>
        <taxon>Roseobacter</taxon>
    </lineage>
</organism>
<dbReference type="CDD" id="cd00090">
    <property type="entry name" value="HTH_ARSR"/>
    <property type="match status" value="1"/>
</dbReference>
<dbReference type="NCBIfam" id="NF040974">
    <property type="entry name" value="RepABC_RepC"/>
    <property type="match status" value="1"/>
</dbReference>
<evidence type="ECO:0000313" key="3">
    <source>
        <dbReference type="EMBL" id="GFE51931.1"/>
    </source>
</evidence>
<dbReference type="InterPro" id="IPR011991">
    <property type="entry name" value="ArsR-like_HTH"/>
</dbReference>
<dbReference type="InterPro" id="IPR005090">
    <property type="entry name" value="RepC_N"/>
</dbReference>
<dbReference type="Pfam" id="PF11800">
    <property type="entry name" value="RP-C_C"/>
    <property type="match status" value="1"/>
</dbReference>
<protein>
    <submittedName>
        <fullName evidence="3">Replication initiation protein</fullName>
    </submittedName>
</protein>
<reference evidence="3 4" key="1">
    <citation type="submission" date="2019-12" db="EMBL/GenBank/DDBJ databases">
        <title>Roseobacter cerasinus sp. nov., isolated from seawater around aquaculture.</title>
        <authorList>
            <person name="Muramatsu S."/>
            <person name="Takabe Y."/>
            <person name="Mori K."/>
            <person name="Takaichi S."/>
            <person name="Hanada S."/>
        </authorList>
    </citation>
    <scope>NUCLEOTIDE SEQUENCE [LARGE SCALE GENOMIC DNA]</scope>
    <source>
        <strain evidence="3 4">AI77</strain>
    </source>
</reference>
<dbReference type="OrthoDB" id="7488837at2"/>
<sequence>MTYVPVTPFCGTVNKAVLANASRVEAADTLPRADKWEVLRELGIAGPKLGVTDRQLTVLQALISFYPETKLGAEGVSTVVFPSNTSICERLNGMPCSTMRRHLSGLVQAGLILRRDSPNGKRYSTRAGDRFGFDLAPLALRFAEICAVAEAVRAERDRVTRLRQAVSLMRRDLDALAAYGAETRPDLGVWDAFDDLARLTARNLRRTLSEADLEAVSVHLQEALDDARSHLESNYTSTSDVKTEQHYQNSNTHLSVLEPCLEKAGGEDTNVEIHEDRLPNVPLGLCLAVCLEIKAYASGPIRHWHNLVRAADVVRPMMGISPSAWAEAVEAMGPEEAAVVVAAMLERFDDIKSPGGYLRHLSRKAAEGQFSCGPMVMALMRREAA</sequence>
<name>A0A640VXW7_9RHOB</name>
<dbReference type="Pfam" id="PF03428">
    <property type="entry name" value="RP-C"/>
    <property type="match status" value="1"/>
</dbReference>
<proteinExistence type="predicted"/>
<keyword evidence="4" id="KW-1185">Reference proteome</keyword>
<dbReference type="SUPFAM" id="SSF46785">
    <property type="entry name" value="Winged helix' DNA-binding domain"/>
    <property type="match status" value="1"/>
</dbReference>
<dbReference type="NCBIfam" id="NF010396">
    <property type="entry name" value="PRK13824.1"/>
    <property type="match status" value="1"/>
</dbReference>
<evidence type="ECO:0000259" key="1">
    <source>
        <dbReference type="Pfam" id="PF03428"/>
    </source>
</evidence>
<evidence type="ECO:0000313" key="4">
    <source>
        <dbReference type="Proteomes" id="UP000436522"/>
    </source>
</evidence>
<gene>
    <name evidence="3" type="ORF">So717_36840</name>
</gene>
<comment type="caution">
    <text evidence="3">The sequence shown here is derived from an EMBL/GenBank/DDBJ whole genome shotgun (WGS) entry which is preliminary data.</text>
</comment>
<dbReference type="AlphaFoldDB" id="A0A640VXW7"/>
<dbReference type="GO" id="GO:0006355">
    <property type="term" value="P:regulation of DNA-templated transcription"/>
    <property type="evidence" value="ECO:0007669"/>
    <property type="project" value="UniProtKB-ARBA"/>
</dbReference>